<protein>
    <submittedName>
        <fullName evidence="3">Maleylpyruvate isomerase family mycothiol-dependent enzyme</fullName>
    </submittedName>
</protein>
<dbReference type="GO" id="GO:0005886">
    <property type="term" value="C:plasma membrane"/>
    <property type="evidence" value="ECO:0007669"/>
    <property type="project" value="TreeGrafter"/>
</dbReference>
<sequence>MEISEHVSALATEGRALASAARDAGPDAPVPTCPGWRIRDLLSHTSMVHRWATAFLVEGHRTYHPMEEEPELDGDALFDRFTEGHRLLVDVLRAAPAELECWTIFSGPSPLAFWARRQAHETRIHRVDAESARGGPLTPVAPPHAVDGIDELLTGFHARDRSRVRTEVPRTLRVRAVETDAVWTVRLSAGPPVTVRGAAALDASADCTLSGTAQELYLALWNRLPLTSVGLSGDPEVAGVWERNAAVI</sequence>
<dbReference type="SUPFAM" id="SSF109854">
    <property type="entry name" value="DinB/YfiT-like putative metalloenzymes"/>
    <property type="match status" value="1"/>
</dbReference>
<gene>
    <name evidence="3" type="ORF">OG626_33880</name>
</gene>
<dbReference type="PANTHER" id="PTHR40758:SF1">
    <property type="entry name" value="CONSERVED PROTEIN"/>
    <property type="match status" value="1"/>
</dbReference>
<keyword evidence="3" id="KW-0413">Isomerase</keyword>
<proteinExistence type="predicted"/>
<dbReference type="Gene3D" id="1.20.120.450">
    <property type="entry name" value="dinb family like domain"/>
    <property type="match status" value="1"/>
</dbReference>
<feature type="domain" description="MDMPI C-terminal" evidence="1">
    <location>
        <begin position="144"/>
        <end position="238"/>
    </location>
</feature>
<dbReference type="GO" id="GO:0046872">
    <property type="term" value="F:metal ion binding"/>
    <property type="evidence" value="ECO:0007669"/>
    <property type="project" value="InterPro"/>
</dbReference>
<dbReference type="EMBL" id="CP109535">
    <property type="protein sequence ID" value="WTY99540.1"/>
    <property type="molecule type" value="Genomic_DNA"/>
</dbReference>
<name>A0AAU3H4M4_9ACTN</name>
<dbReference type="InterPro" id="IPR017517">
    <property type="entry name" value="Maleyloyr_isom"/>
</dbReference>
<feature type="domain" description="Mycothiol-dependent maleylpyruvate isomerase metal-binding" evidence="2">
    <location>
        <begin position="8"/>
        <end position="129"/>
    </location>
</feature>
<evidence type="ECO:0000259" key="1">
    <source>
        <dbReference type="Pfam" id="PF07398"/>
    </source>
</evidence>
<evidence type="ECO:0000259" key="2">
    <source>
        <dbReference type="Pfam" id="PF11716"/>
    </source>
</evidence>
<organism evidence="3">
    <name type="scientific">Streptomyces sp. NBC_01401</name>
    <dbReference type="NCBI Taxonomy" id="2903854"/>
    <lineage>
        <taxon>Bacteria</taxon>
        <taxon>Bacillati</taxon>
        <taxon>Actinomycetota</taxon>
        <taxon>Actinomycetes</taxon>
        <taxon>Kitasatosporales</taxon>
        <taxon>Streptomycetaceae</taxon>
        <taxon>Streptomyces</taxon>
    </lineage>
</organism>
<dbReference type="NCBIfam" id="TIGR03083">
    <property type="entry name" value="maleylpyruvate isomerase family mycothiol-dependent enzyme"/>
    <property type="match status" value="1"/>
</dbReference>
<evidence type="ECO:0000313" key="3">
    <source>
        <dbReference type="EMBL" id="WTY99540.1"/>
    </source>
</evidence>
<dbReference type="InterPro" id="IPR034660">
    <property type="entry name" value="DinB/YfiT-like"/>
</dbReference>
<dbReference type="GO" id="GO:0016853">
    <property type="term" value="F:isomerase activity"/>
    <property type="evidence" value="ECO:0007669"/>
    <property type="project" value="UniProtKB-KW"/>
</dbReference>
<reference evidence="3" key="1">
    <citation type="submission" date="2022-10" db="EMBL/GenBank/DDBJ databases">
        <title>The complete genomes of actinobacterial strains from the NBC collection.</title>
        <authorList>
            <person name="Joergensen T.S."/>
            <person name="Alvarez Arevalo M."/>
            <person name="Sterndorff E.B."/>
            <person name="Faurdal D."/>
            <person name="Vuksanovic O."/>
            <person name="Mourched A.-S."/>
            <person name="Charusanti P."/>
            <person name="Shaw S."/>
            <person name="Blin K."/>
            <person name="Weber T."/>
        </authorList>
    </citation>
    <scope>NUCLEOTIDE SEQUENCE</scope>
    <source>
        <strain evidence="3">NBC_01401</strain>
    </source>
</reference>
<dbReference type="Pfam" id="PF07398">
    <property type="entry name" value="MDMPI_C"/>
    <property type="match status" value="1"/>
</dbReference>
<dbReference type="InterPro" id="IPR024344">
    <property type="entry name" value="MDMPI_metal-binding"/>
</dbReference>
<dbReference type="InterPro" id="IPR010872">
    <property type="entry name" value="MDMPI_C-term_domain"/>
</dbReference>
<dbReference type="PANTHER" id="PTHR40758">
    <property type="entry name" value="CONSERVED PROTEIN"/>
    <property type="match status" value="1"/>
</dbReference>
<dbReference type="AlphaFoldDB" id="A0AAU3H4M4"/>
<accession>A0AAU3H4M4</accession>
<dbReference type="Pfam" id="PF11716">
    <property type="entry name" value="MDMPI_N"/>
    <property type="match status" value="1"/>
</dbReference>